<reference evidence="3" key="1">
    <citation type="submission" date="2015-08" db="EMBL/GenBank/DDBJ databases">
        <title>Genome sequencing project for genomic taxonomy and phylogenomics of Bacillus-like bacteria.</title>
        <authorList>
            <person name="Liu B."/>
            <person name="Wang J."/>
            <person name="Zhu Y."/>
            <person name="Liu G."/>
            <person name="Chen Q."/>
            <person name="Chen Z."/>
            <person name="Lan J."/>
            <person name="Che J."/>
            <person name="Ge C."/>
            <person name="Shi H."/>
            <person name="Pan Z."/>
            <person name="Liu X."/>
        </authorList>
    </citation>
    <scope>NUCLEOTIDE SEQUENCE [LARGE SCALE GENOMIC DNA]</scope>
    <source>
        <strain evidence="3">FJAT-22460</strain>
    </source>
</reference>
<name>A0A0M1P8Y0_9BACL</name>
<protein>
    <submittedName>
        <fullName evidence="2">Uncharacterized protein</fullName>
    </submittedName>
</protein>
<feature type="transmembrane region" description="Helical" evidence="1">
    <location>
        <begin position="31"/>
        <end position="53"/>
    </location>
</feature>
<comment type="caution">
    <text evidence="2">The sequence shown here is derived from an EMBL/GenBank/DDBJ whole genome shotgun (WGS) entry which is preliminary data.</text>
</comment>
<evidence type="ECO:0000313" key="2">
    <source>
        <dbReference type="EMBL" id="KOR90484.1"/>
    </source>
</evidence>
<proteinExistence type="predicted"/>
<keyword evidence="1" id="KW-1133">Transmembrane helix</keyword>
<dbReference type="RefSeq" id="WP_054403409.1">
    <property type="nucleotide sequence ID" value="NZ_LIUT01000001.1"/>
</dbReference>
<gene>
    <name evidence="2" type="ORF">AM231_16010</name>
</gene>
<organism evidence="2 3">
    <name type="scientific">Paenibacillus solani</name>
    <dbReference type="NCBI Taxonomy" id="1705565"/>
    <lineage>
        <taxon>Bacteria</taxon>
        <taxon>Bacillati</taxon>
        <taxon>Bacillota</taxon>
        <taxon>Bacilli</taxon>
        <taxon>Bacillales</taxon>
        <taxon>Paenibacillaceae</taxon>
        <taxon>Paenibacillus</taxon>
    </lineage>
</organism>
<dbReference type="Proteomes" id="UP000036932">
    <property type="component" value="Unassembled WGS sequence"/>
</dbReference>
<sequence>MKLRHKQIGAALGLLAGTTMGSGIGFLLSSHAYHLIGLVTIFGCAGMAAGLWAGSKNIFKELA</sequence>
<evidence type="ECO:0000256" key="1">
    <source>
        <dbReference type="SAM" id="Phobius"/>
    </source>
</evidence>
<dbReference type="OrthoDB" id="2664367at2"/>
<dbReference type="AlphaFoldDB" id="A0A0M1P8Y0"/>
<accession>A0A0M1P8Y0</accession>
<dbReference type="EMBL" id="LIUT01000001">
    <property type="protein sequence ID" value="KOR90484.1"/>
    <property type="molecule type" value="Genomic_DNA"/>
</dbReference>
<keyword evidence="1" id="KW-0812">Transmembrane</keyword>
<keyword evidence="3" id="KW-1185">Reference proteome</keyword>
<keyword evidence="1" id="KW-0472">Membrane</keyword>
<evidence type="ECO:0000313" key="3">
    <source>
        <dbReference type="Proteomes" id="UP000036932"/>
    </source>
</evidence>